<sequence length="131" mass="14669">MAKINHIEMGEDVMALNDVQVKKGFMGWSVKLTYKPTQSKIQIKEKEYTAEDGKKLQNILTAAPTEVETAISKFPVSAISMGNFKLQACLSDDSQFAALQLLTYKDFGYKPVTDMKVYTGRTAEVFSRLFA</sequence>
<dbReference type="OrthoDB" id="1079367at2"/>
<dbReference type="EMBL" id="VZCB01000006">
    <property type="protein sequence ID" value="MQN79535.1"/>
    <property type="molecule type" value="Genomic_DNA"/>
</dbReference>
<protein>
    <submittedName>
        <fullName evidence="1">Uncharacterized protein</fullName>
    </submittedName>
</protein>
<proteinExistence type="predicted"/>
<comment type="caution">
    <text evidence="1">The sequence shown here is derived from an EMBL/GenBank/DDBJ whole genome shotgun (WGS) entry which is preliminary data.</text>
</comment>
<reference evidence="1 2" key="1">
    <citation type="submission" date="2019-09" db="EMBL/GenBank/DDBJ databases">
        <title>Distinct polysaccharide growth profiles of human intestinal Prevotella copri isolates.</title>
        <authorList>
            <person name="Fehlner-Peach H."/>
            <person name="Magnabosco C."/>
            <person name="Raghavan V."/>
            <person name="Scher J.U."/>
            <person name="Tett A."/>
            <person name="Cox L.M."/>
            <person name="Gottsegen C."/>
            <person name="Watters A."/>
            <person name="Wiltshire- Gordon J.D."/>
            <person name="Segata N."/>
            <person name="Bonneau R."/>
            <person name="Littman D.R."/>
        </authorList>
    </citation>
    <scope>NUCLEOTIDE SEQUENCE [LARGE SCALE GENOMIC DNA]</scope>
    <source>
        <strain evidence="2">iA622</strain>
    </source>
</reference>
<dbReference type="Proteomes" id="UP000480425">
    <property type="component" value="Unassembled WGS sequence"/>
</dbReference>
<evidence type="ECO:0000313" key="2">
    <source>
        <dbReference type="Proteomes" id="UP000480425"/>
    </source>
</evidence>
<dbReference type="RefSeq" id="WP_153121859.1">
    <property type="nucleotide sequence ID" value="NZ_VZCB01000006.1"/>
</dbReference>
<dbReference type="AlphaFoldDB" id="A0A6G1TXB8"/>
<evidence type="ECO:0000313" key="1">
    <source>
        <dbReference type="EMBL" id="MQN79535.1"/>
    </source>
</evidence>
<gene>
    <name evidence="1" type="ORF">F7D73_00865</name>
</gene>
<accession>A0A6G1TXB8</accession>
<name>A0A6G1TXB8_9BACT</name>
<organism evidence="1 2">
    <name type="scientific">Segatella copri</name>
    <dbReference type="NCBI Taxonomy" id="165179"/>
    <lineage>
        <taxon>Bacteria</taxon>
        <taxon>Pseudomonadati</taxon>
        <taxon>Bacteroidota</taxon>
        <taxon>Bacteroidia</taxon>
        <taxon>Bacteroidales</taxon>
        <taxon>Prevotellaceae</taxon>
        <taxon>Segatella</taxon>
    </lineage>
</organism>